<reference evidence="1 2" key="1">
    <citation type="journal article" date="2015" name="Genome Announc.">
        <title>Expanding the biotechnology potential of lactobacilli through comparative genomics of 213 strains and associated genera.</title>
        <authorList>
            <person name="Sun Z."/>
            <person name="Harris H.M."/>
            <person name="McCann A."/>
            <person name="Guo C."/>
            <person name="Argimon S."/>
            <person name="Zhang W."/>
            <person name="Yang X."/>
            <person name="Jeffery I.B."/>
            <person name="Cooney J.C."/>
            <person name="Kagawa T.F."/>
            <person name="Liu W."/>
            <person name="Song Y."/>
            <person name="Salvetti E."/>
            <person name="Wrobel A."/>
            <person name="Rasinkangas P."/>
            <person name="Parkhill J."/>
            <person name="Rea M.C."/>
            <person name="O'Sullivan O."/>
            <person name="Ritari J."/>
            <person name="Douillard F.P."/>
            <person name="Paul Ross R."/>
            <person name="Yang R."/>
            <person name="Briner A.E."/>
            <person name="Felis G.E."/>
            <person name="de Vos W.M."/>
            <person name="Barrangou R."/>
            <person name="Klaenhammer T.R."/>
            <person name="Caufield P.W."/>
            <person name="Cui Y."/>
            <person name="Zhang H."/>
            <person name="O'Toole P.W."/>
        </authorList>
    </citation>
    <scope>NUCLEOTIDE SEQUENCE [LARGE SCALE GENOMIC DNA]</scope>
    <source>
        <strain evidence="1 2">DSM 20605</strain>
    </source>
</reference>
<organism evidence="1 2">
    <name type="scientific">Liquorilactobacillus vini DSM 20605</name>
    <dbReference type="NCBI Taxonomy" id="1133569"/>
    <lineage>
        <taxon>Bacteria</taxon>
        <taxon>Bacillati</taxon>
        <taxon>Bacillota</taxon>
        <taxon>Bacilli</taxon>
        <taxon>Lactobacillales</taxon>
        <taxon>Lactobacillaceae</taxon>
        <taxon>Liquorilactobacillus</taxon>
    </lineage>
</organism>
<evidence type="ECO:0000313" key="1">
    <source>
        <dbReference type="EMBL" id="KRM88824.1"/>
    </source>
</evidence>
<dbReference type="AlphaFoldDB" id="A0A0R2CAR6"/>
<dbReference type="PATRIC" id="fig|1133569.4.peg.822"/>
<keyword evidence="2" id="KW-1185">Reference proteome</keyword>
<proteinExistence type="predicted"/>
<dbReference type="Proteomes" id="UP000051576">
    <property type="component" value="Unassembled WGS sequence"/>
</dbReference>
<dbReference type="STRING" id="1133569.FD21_GL000761"/>
<name>A0A0R2CAR6_9LACO</name>
<dbReference type="EMBL" id="AYYX01000020">
    <property type="protein sequence ID" value="KRM88824.1"/>
    <property type="molecule type" value="Genomic_DNA"/>
</dbReference>
<dbReference type="eggNOG" id="COG2813">
    <property type="taxonomic scope" value="Bacteria"/>
</dbReference>
<sequence>MQTLLRQVELTMTDYYYSQNPSASHHEQEWTFDLLGNTFYFTTDNGVFSKNTVDFGSELY</sequence>
<comment type="caution">
    <text evidence="1">The sequence shown here is derived from an EMBL/GenBank/DDBJ whole genome shotgun (WGS) entry which is preliminary data.</text>
</comment>
<evidence type="ECO:0000313" key="2">
    <source>
        <dbReference type="Proteomes" id="UP000051576"/>
    </source>
</evidence>
<protein>
    <submittedName>
        <fullName evidence="1">Uncharacterized protein</fullName>
    </submittedName>
</protein>
<gene>
    <name evidence="1" type="ORF">FD21_GL000761</name>
</gene>
<accession>A0A0R2CAR6</accession>